<feature type="domain" description="tRNA nucleotidyltransferase/poly(A) polymerase RNA and SrmB- binding" evidence="14">
    <location>
        <begin position="197"/>
        <end position="257"/>
    </location>
</feature>
<dbReference type="PANTHER" id="PTHR47545:SF1">
    <property type="entry name" value="MULTIFUNCTIONAL CCA PROTEIN"/>
    <property type="match status" value="1"/>
</dbReference>
<dbReference type="InterPro" id="IPR043519">
    <property type="entry name" value="NT_sf"/>
</dbReference>
<evidence type="ECO:0000259" key="12">
    <source>
        <dbReference type="Pfam" id="PF01743"/>
    </source>
</evidence>
<comment type="similarity">
    <text evidence="11">Belongs to the tRNA nucleotidyltransferase/poly(A) polymerase family.</text>
</comment>
<evidence type="ECO:0000256" key="2">
    <source>
        <dbReference type="ARBA" id="ARBA00022679"/>
    </source>
</evidence>
<dbReference type="Proteomes" id="UP000746584">
    <property type="component" value="Unassembled WGS sequence"/>
</dbReference>
<keyword evidence="15" id="KW-0378">Hydrolase</keyword>
<evidence type="ECO:0000313" key="16">
    <source>
        <dbReference type="Proteomes" id="UP000746584"/>
    </source>
</evidence>
<keyword evidence="8" id="KW-0067">ATP-binding</keyword>
<keyword evidence="4 15" id="KW-0548">Nucleotidyltransferase</keyword>
<dbReference type="Gene3D" id="1.10.3090.10">
    <property type="entry name" value="cca-adding enzyme, domain 2"/>
    <property type="match status" value="1"/>
</dbReference>
<keyword evidence="5" id="KW-0479">Metal-binding</keyword>
<evidence type="ECO:0000256" key="4">
    <source>
        <dbReference type="ARBA" id="ARBA00022695"/>
    </source>
</evidence>
<dbReference type="EC" id="2.7.7.72" evidence="15"/>
<evidence type="ECO:0000256" key="3">
    <source>
        <dbReference type="ARBA" id="ARBA00022694"/>
    </source>
</evidence>
<dbReference type="Pfam" id="PF01966">
    <property type="entry name" value="HD"/>
    <property type="match status" value="1"/>
</dbReference>
<dbReference type="InterPro" id="IPR006674">
    <property type="entry name" value="HD_domain"/>
</dbReference>
<keyword evidence="3" id="KW-0819">tRNA processing</keyword>
<dbReference type="EC" id="3.1.3.-" evidence="15"/>
<evidence type="ECO:0000256" key="11">
    <source>
        <dbReference type="RuleBase" id="RU003953"/>
    </source>
</evidence>
<dbReference type="CDD" id="cd00077">
    <property type="entry name" value="HDc"/>
    <property type="match status" value="1"/>
</dbReference>
<dbReference type="InterPro" id="IPR002646">
    <property type="entry name" value="PolA_pol_head_dom"/>
</dbReference>
<name>A0ABS2RRR6_9MICO</name>
<dbReference type="GO" id="GO:0016787">
    <property type="term" value="F:hydrolase activity"/>
    <property type="evidence" value="ECO:0007669"/>
    <property type="project" value="UniProtKB-KW"/>
</dbReference>
<feature type="domain" description="Poly A polymerase head" evidence="12">
    <location>
        <begin position="53"/>
        <end position="172"/>
    </location>
</feature>
<proteinExistence type="inferred from homology"/>
<keyword evidence="9" id="KW-0460">Magnesium</keyword>
<evidence type="ECO:0000259" key="14">
    <source>
        <dbReference type="Pfam" id="PF12627"/>
    </source>
</evidence>
<feature type="domain" description="HD" evidence="13">
    <location>
        <begin position="290"/>
        <end position="370"/>
    </location>
</feature>
<keyword evidence="6" id="KW-0547">Nucleotide-binding</keyword>
<dbReference type="Pfam" id="PF01743">
    <property type="entry name" value="PolyA_pol"/>
    <property type="match status" value="1"/>
</dbReference>
<dbReference type="RefSeq" id="WP_175329216.1">
    <property type="nucleotide sequence ID" value="NZ_BMOI01000001.1"/>
</dbReference>
<dbReference type="GO" id="GO:0004810">
    <property type="term" value="F:CCA tRNA nucleotidyltransferase activity"/>
    <property type="evidence" value="ECO:0007669"/>
    <property type="project" value="UniProtKB-EC"/>
</dbReference>
<evidence type="ECO:0000256" key="5">
    <source>
        <dbReference type="ARBA" id="ARBA00022723"/>
    </source>
</evidence>
<dbReference type="Gene3D" id="3.30.460.10">
    <property type="entry name" value="Beta Polymerase, domain 2"/>
    <property type="match status" value="1"/>
</dbReference>
<evidence type="ECO:0000256" key="10">
    <source>
        <dbReference type="ARBA" id="ARBA00022884"/>
    </source>
</evidence>
<dbReference type="EMBL" id="JAFBCG010000001">
    <property type="protein sequence ID" value="MBM7801658.1"/>
    <property type="molecule type" value="Genomic_DNA"/>
</dbReference>
<dbReference type="SUPFAM" id="SSF81301">
    <property type="entry name" value="Nucleotidyltransferase"/>
    <property type="match status" value="1"/>
</dbReference>
<sequence length="496" mass="51995">MIDTITCQRCGTARPSTGVHRCPGPADPAAALGLGGAAVVALEALRTVGSPVVVGGTVRDALLRESGRTVPATAVPDVDIEVYGTDLDAVSAALRAVGAVVVRAGVRFEVLKVVLDGTHLDVATVASPGGDAPFTAAASRRDVTVDAVAWDPVTNEYVDAFGGIDDAVVGVLRHTSERFGDDPLRVLRAVQLVARFGLEVDDGTVALARTLVDRFGEVAHERVWPEIRKTALGDHVSAALEVLHDTGWDVHLPELAALRDVPQDPHWHPEGPVHVHAGLAGDAAARACTEDGVRGDDRVVIVLAAVLHDLGKAGSGTQVSSEEGTPRIRSLGHEVSGAVAARELLRRLGAPRAVVDRVVPLVREHMVVHSAGGAPPSVAATRRLFRRLGGTLSAAEAWARVCEADSRGRGPASGPSAAREWFAVMLRDVSTRPRAGLLTGRDLLDAGLTPGPRFREVLAAATEAEDDGVFTDLGGARDWLRDWLRAHLADGAQRDG</sequence>
<protein>
    <submittedName>
        <fullName evidence="15">tRNA nucleotidyltransferase (CCA-adding enzyme)</fullName>
        <ecNumber evidence="15">2.7.7.72</ecNumber>
        <ecNumber evidence="15">3.1.3.-</ecNumber>
        <ecNumber evidence="15">3.1.4.-</ecNumber>
    </submittedName>
</protein>
<dbReference type="SUPFAM" id="SSF81891">
    <property type="entry name" value="Poly A polymerase C-terminal region-like"/>
    <property type="match status" value="1"/>
</dbReference>
<keyword evidence="10 11" id="KW-0694">RNA-binding</keyword>
<keyword evidence="16" id="KW-1185">Reference proteome</keyword>
<accession>A0ABS2RRR6</accession>
<evidence type="ECO:0000256" key="7">
    <source>
        <dbReference type="ARBA" id="ARBA00022800"/>
    </source>
</evidence>
<organism evidence="15 16">
    <name type="scientific">Curtobacterium luteum</name>
    <dbReference type="NCBI Taxonomy" id="33881"/>
    <lineage>
        <taxon>Bacteria</taxon>
        <taxon>Bacillati</taxon>
        <taxon>Actinomycetota</taxon>
        <taxon>Actinomycetes</taxon>
        <taxon>Micrococcales</taxon>
        <taxon>Microbacteriaceae</taxon>
        <taxon>Curtobacterium</taxon>
    </lineage>
</organism>
<gene>
    <name evidence="15" type="ORF">JOE58_000909</name>
</gene>
<comment type="caution">
    <text evidence="15">The sequence shown here is derived from an EMBL/GenBank/DDBJ whole genome shotgun (WGS) entry which is preliminary data.</text>
</comment>
<evidence type="ECO:0000256" key="8">
    <source>
        <dbReference type="ARBA" id="ARBA00022840"/>
    </source>
</evidence>
<keyword evidence="7" id="KW-0692">RNA repair</keyword>
<reference evidence="15 16" key="1">
    <citation type="submission" date="2021-01" db="EMBL/GenBank/DDBJ databases">
        <title>Sequencing the genomes of 1000 actinobacteria strains.</title>
        <authorList>
            <person name="Klenk H.-P."/>
        </authorList>
    </citation>
    <scope>NUCLEOTIDE SEQUENCE [LARGE SCALE GENOMIC DNA]</scope>
    <source>
        <strain evidence="15 16">DSM 20542</strain>
    </source>
</reference>
<dbReference type="EC" id="3.1.4.-" evidence="15"/>
<dbReference type="PANTHER" id="PTHR47545">
    <property type="entry name" value="MULTIFUNCTIONAL CCA PROTEIN"/>
    <property type="match status" value="1"/>
</dbReference>
<dbReference type="InterPro" id="IPR032828">
    <property type="entry name" value="PolyA_RNA-bd"/>
</dbReference>
<evidence type="ECO:0000256" key="6">
    <source>
        <dbReference type="ARBA" id="ARBA00022741"/>
    </source>
</evidence>
<comment type="cofactor">
    <cofactor evidence="1">
        <name>Mg(2+)</name>
        <dbReference type="ChEBI" id="CHEBI:18420"/>
    </cofactor>
</comment>
<evidence type="ECO:0000259" key="13">
    <source>
        <dbReference type="Pfam" id="PF01966"/>
    </source>
</evidence>
<evidence type="ECO:0000313" key="15">
    <source>
        <dbReference type="EMBL" id="MBM7801658.1"/>
    </source>
</evidence>
<dbReference type="InterPro" id="IPR003607">
    <property type="entry name" value="HD/PDEase_dom"/>
</dbReference>
<dbReference type="Pfam" id="PF12627">
    <property type="entry name" value="PolyA_pol_RNAbd"/>
    <property type="match status" value="1"/>
</dbReference>
<evidence type="ECO:0000256" key="1">
    <source>
        <dbReference type="ARBA" id="ARBA00001946"/>
    </source>
</evidence>
<dbReference type="InterPro" id="IPR050124">
    <property type="entry name" value="tRNA_CCA-adding_enzyme"/>
</dbReference>
<evidence type="ECO:0000256" key="9">
    <source>
        <dbReference type="ARBA" id="ARBA00022842"/>
    </source>
</evidence>
<keyword evidence="2 11" id="KW-0808">Transferase</keyword>